<protein>
    <submittedName>
        <fullName evidence="1">Uncharacterized protein</fullName>
    </submittedName>
</protein>
<evidence type="ECO:0000313" key="2">
    <source>
        <dbReference type="Proteomes" id="UP000036196"/>
    </source>
</evidence>
<dbReference type="RefSeq" id="WP_032413377.1">
    <property type="nucleotide sequence ID" value="NZ_CP014778.1"/>
</dbReference>
<dbReference type="PATRIC" id="fig|61647.15.peg.4465"/>
<sequence length="115" mass="13036">MEPDCKISIITSTHIANTILPIFYAKDDKRGISAKRILKEKYSGKETSVNQLVAVAITIEPDNDLLASIAECLHQWAATHQDHTMRALDFKTKIIYLSTADIFRLLLMSRKICLF</sequence>
<reference evidence="1 2" key="1">
    <citation type="submission" date="2015-05" db="EMBL/GenBank/DDBJ databases">
        <title>Genome sequences of Pluralibacter gergoviae.</title>
        <authorList>
            <person name="Greninger A.L."/>
            <person name="Miller S."/>
        </authorList>
    </citation>
    <scope>NUCLEOTIDE SEQUENCE [LARGE SCALE GENOMIC DNA]</scope>
    <source>
        <strain evidence="1 2">JS81F13</strain>
    </source>
</reference>
<accession>A0A0J5KMW7</accession>
<comment type="caution">
    <text evidence="1">The sequence shown here is derived from an EMBL/GenBank/DDBJ whole genome shotgun (WGS) entry which is preliminary data.</text>
</comment>
<gene>
    <name evidence="1" type="ORF">ABW06_24905</name>
</gene>
<organism evidence="1 2">
    <name type="scientific">Pluralibacter gergoviae</name>
    <name type="common">Enterobacter gergoviae</name>
    <dbReference type="NCBI Taxonomy" id="61647"/>
    <lineage>
        <taxon>Bacteria</taxon>
        <taxon>Pseudomonadati</taxon>
        <taxon>Pseudomonadota</taxon>
        <taxon>Gammaproteobacteria</taxon>
        <taxon>Enterobacterales</taxon>
        <taxon>Enterobacteriaceae</taxon>
        <taxon>Pluralibacter</taxon>
    </lineage>
</organism>
<dbReference type="EMBL" id="LDZF01000050">
    <property type="protein sequence ID" value="KMK07950.1"/>
    <property type="molecule type" value="Genomic_DNA"/>
</dbReference>
<dbReference type="AlphaFoldDB" id="A0A0J5KMW7"/>
<proteinExistence type="predicted"/>
<keyword evidence="2" id="KW-1185">Reference proteome</keyword>
<name>A0A0J5KMW7_PLUGE</name>
<evidence type="ECO:0000313" key="1">
    <source>
        <dbReference type="EMBL" id="KMK07950.1"/>
    </source>
</evidence>
<dbReference type="Proteomes" id="UP000036196">
    <property type="component" value="Unassembled WGS sequence"/>
</dbReference>